<accession>Q93319</accession>
<dbReference type="RefSeq" id="NP_510541.1">
    <property type="nucleotide sequence ID" value="NM_078140.8"/>
</dbReference>
<dbReference type="OrthoDB" id="191706at2759"/>
<feature type="transmembrane region" description="Helical" evidence="6">
    <location>
        <begin position="101"/>
        <end position="117"/>
    </location>
</feature>
<dbReference type="PANTHER" id="PTHR21324:SF2">
    <property type="entry name" value="EG:22E5.9 PROTEIN"/>
    <property type="match status" value="1"/>
</dbReference>
<dbReference type="InterPro" id="IPR050911">
    <property type="entry name" value="DRAM/TMEM150_Autophagy_Mod"/>
</dbReference>
<dbReference type="Pfam" id="PF10277">
    <property type="entry name" value="Frag1"/>
    <property type="match status" value="1"/>
</dbReference>
<reference evidence="8 9" key="1">
    <citation type="journal article" date="1998" name="Science">
        <title>Genome sequence of the nematode C. elegans: a platform for investigating biology.</title>
        <authorList>
            <consortium name="The C. elegans sequencing consortium"/>
            <person name="Sulson J.E."/>
            <person name="Waterston R."/>
        </authorList>
    </citation>
    <scope>NUCLEOTIDE SEQUENCE [LARGE SCALE GENOMIC DNA]</scope>
    <source>
        <strain evidence="8 9">Bristol N2</strain>
    </source>
</reference>
<dbReference type="GeneID" id="181626"/>
<dbReference type="FunCoup" id="Q93319">
    <property type="interactions" value="1906"/>
</dbReference>
<keyword evidence="5 6" id="KW-0472">Membrane</keyword>
<sequence length="271" mass="30993">MCVGLSKLGFGPLPVLIALIFFVQSFFVYTIAVLKHDVDPIFPYLSSAADKRPQSCIFAIGANISSVLLALVVFVRYRQLRGIFAFYDEANLQAWNWRQKWFGYIAALGLFFVANVQETAIIPVHMSSAVASFGGFSIYMIFQCYLTHRVTPTITLRTVFYYRVIFTIFSVICFCCSFGFGIAASKIFHKTYPDLPTPRPWSRRIYQPGYELHQISALAEWGCAISQIFFIQSFGPEFEDISLDYYLKSHYVPRGALEQEEYENEYQGYGI</sequence>
<feature type="transmembrane region" description="Helical" evidence="6">
    <location>
        <begin position="129"/>
        <end position="148"/>
    </location>
</feature>
<evidence type="ECO:0000256" key="6">
    <source>
        <dbReference type="SAM" id="Phobius"/>
    </source>
</evidence>
<dbReference type="OMA" id="QNRLALW"/>
<dbReference type="PIR" id="T19654">
    <property type="entry name" value="T19654"/>
</dbReference>
<dbReference type="Proteomes" id="UP000001940">
    <property type="component" value="Chromosome X"/>
</dbReference>
<evidence type="ECO:0000256" key="1">
    <source>
        <dbReference type="ARBA" id="ARBA00004127"/>
    </source>
</evidence>
<dbReference type="InParanoid" id="Q93319"/>
<keyword evidence="4 6" id="KW-1133">Transmembrane helix</keyword>
<dbReference type="KEGG" id="cel:CELE_C33A11.2"/>
<dbReference type="DIP" id="DIP-25641N"/>
<dbReference type="WormBase" id="C33A11.2">
    <property type="protein sequence ID" value="CE08547"/>
    <property type="gene ID" value="WBGene00007878"/>
</dbReference>
<dbReference type="HOGENOM" id="CLU_059992_2_2_1"/>
<feature type="domain" description="CWH43-like N-terminal" evidence="7">
    <location>
        <begin position="10"/>
        <end position="240"/>
    </location>
</feature>
<evidence type="ECO:0000313" key="8">
    <source>
        <dbReference type="EMBL" id="CAB01861.1"/>
    </source>
</evidence>
<gene>
    <name evidence="8 10" type="ORF">C33A11.2</name>
    <name evidence="8" type="ORF">CELE_C33A11.2</name>
</gene>
<feature type="transmembrane region" description="Helical" evidence="6">
    <location>
        <begin position="160"/>
        <end position="183"/>
    </location>
</feature>
<dbReference type="Bgee" id="WBGene00007878">
    <property type="expression patterns" value="Expressed in pharyngeal muscle cell (C elegans) and 3 other cell types or tissues"/>
</dbReference>
<feature type="transmembrane region" description="Helical" evidence="6">
    <location>
        <begin position="55"/>
        <end position="77"/>
    </location>
</feature>
<dbReference type="PhylomeDB" id="Q93319"/>
<keyword evidence="9" id="KW-1185">Reference proteome</keyword>
<protein>
    <submittedName>
        <fullName evidence="8">Aa_trans domain-containing protein</fullName>
    </submittedName>
</protein>
<dbReference type="InterPro" id="IPR019402">
    <property type="entry name" value="CWH43_N"/>
</dbReference>
<evidence type="ECO:0000256" key="3">
    <source>
        <dbReference type="ARBA" id="ARBA00022692"/>
    </source>
</evidence>
<dbReference type="AlphaFoldDB" id="Q93319"/>
<dbReference type="PANTHER" id="PTHR21324">
    <property type="entry name" value="FASTING-INDUCIBLE INTEGRAL MEMBRANE PROTEIN TM6P1-RELATED"/>
    <property type="match status" value="1"/>
</dbReference>
<evidence type="ECO:0000313" key="9">
    <source>
        <dbReference type="Proteomes" id="UP000001940"/>
    </source>
</evidence>
<organism evidence="8 9">
    <name type="scientific">Caenorhabditis elegans</name>
    <dbReference type="NCBI Taxonomy" id="6239"/>
    <lineage>
        <taxon>Eukaryota</taxon>
        <taxon>Metazoa</taxon>
        <taxon>Ecdysozoa</taxon>
        <taxon>Nematoda</taxon>
        <taxon>Chromadorea</taxon>
        <taxon>Rhabditida</taxon>
        <taxon>Rhabditina</taxon>
        <taxon>Rhabditomorpha</taxon>
        <taxon>Rhabditoidea</taxon>
        <taxon>Rhabditidae</taxon>
        <taxon>Peloderinae</taxon>
        <taxon>Caenorhabditis</taxon>
    </lineage>
</organism>
<dbReference type="eggNOG" id="KOG4320">
    <property type="taxonomic scope" value="Eukaryota"/>
</dbReference>
<name>Q93319_CAEEL</name>
<comment type="similarity">
    <text evidence="2">Belongs to the DRAM/TMEM150 family.</text>
</comment>
<evidence type="ECO:0000256" key="2">
    <source>
        <dbReference type="ARBA" id="ARBA00006565"/>
    </source>
</evidence>
<feature type="transmembrane region" description="Helical" evidence="6">
    <location>
        <begin position="15"/>
        <end position="34"/>
    </location>
</feature>
<comment type="subcellular location">
    <subcellularLocation>
        <location evidence="1">Endomembrane system</location>
        <topology evidence="1">Multi-pass membrane protein</topology>
    </subcellularLocation>
</comment>
<evidence type="ECO:0000256" key="5">
    <source>
        <dbReference type="ARBA" id="ARBA00023136"/>
    </source>
</evidence>
<evidence type="ECO:0000256" key="4">
    <source>
        <dbReference type="ARBA" id="ARBA00022989"/>
    </source>
</evidence>
<proteinExistence type="inferred from homology"/>
<dbReference type="GO" id="GO:0012505">
    <property type="term" value="C:endomembrane system"/>
    <property type="evidence" value="ECO:0007669"/>
    <property type="project" value="UniProtKB-SubCell"/>
</dbReference>
<dbReference type="CTD" id="181626"/>
<evidence type="ECO:0000313" key="10">
    <source>
        <dbReference type="WormBase" id="C33A11.2"/>
    </source>
</evidence>
<dbReference type="PaxDb" id="6239-C33A11.2"/>
<dbReference type="UCSC" id="C33A11.2">
    <property type="organism name" value="c. elegans"/>
</dbReference>
<dbReference type="EMBL" id="BX284606">
    <property type="protein sequence ID" value="CAB01861.1"/>
    <property type="molecule type" value="Genomic_DNA"/>
</dbReference>
<evidence type="ECO:0000259" key="7">
    <source>
        <dbReference type="Pfam" id="PF10277"/>
    </source>
</evidence>
<dbReference type="AGR" id="WB:WBGene00007878"/>
<keyword evidence="3 6" id="KW-0812">Transmembrane</keyword>